<evidence type="ECO:0000313" key="2">
    <source>
        <dbReference type="EMBL" id="AKD04192.1"/>
    </source>
</evidence>
<protein>
    <submittedName>
        <fullName evidence="2">Uncharacterized protein</fullName>
    </submittedName>
</protein>
<keyword evidence="1" id="KW-0732">Signal</keyword>
<dbReference type="Proteomes" id="UP000033109">
    <property type="component" value="Chromosome"/>
</dbReference>
<dbReference type="KEGG" id="pko:PKOR_15215"/>
<evidence type="ECO:0000256" key="1">
    <source>
        <dbReference type="SAM" id="SignalP"/>
    </source>
</evidence>
<reference evidence="2 3" key="1">
    <citation type="journal article" date="2015" name="Sci. Rep.">
        <title>Unraveling adaptation of Pontibacter korlensis to radiation and infertility in desert through complete genome and comparative transcriptomic analysis.</title>
        <authorList>
            <person name="Dai J."/>
            <person name="Dai W."/>
            <person name="Qiu C."/>
            <person name="Yang Z."/>
            <person name="Zhang Y."/>
            <person name="Zhou M."/>
            <person name="Zhang L."/>
            <person name="Fang C."/>
            <person name="Gao Q."/>
            <person name="Yang Q."/>
            <person name="Li X."/>
            <person name="Wang Z."/>
            <person name="Wang Z."/>
            <person name="Jia Z."/>
            <person name="Chen X."/>
        </authorList>
    </citation>
    <scope>NUCLEOTIDE SEQUENCE [LARGE SCALE GENOMIC DNA]</scope>
    <source>
        <strain evidence="2 3">X14-1T</strain>
    </source>
</reference>
<accession>A0A0E3UXE5</accession>
<keyword evidence="3" id="KW-1185">Reference proteome</keyword>
<feature type="signal peptide" evidence="1">
    <location>
        <begin position="1"/>
        <end position="21"/>
    </location>
</feature>
<organism evidence="2 3">
    <name type="scientific">Pontibacter korlensis</name>
    <dbReference type="NCBI Taxonomy" id="400092"/>
    <lineage>
        <taxon>Bacteria</taxon>
        <taxon>Pseudomonadati</taxon>
        <taxon>Bacteroidota</taxon>
        <taxon>Cytophagia</taxon>
        <taxon>Cytophagales</taxon>
        <taxon>Hymenobacteraceae</taxon>
        <taxon>Pontibacter</taxon>
    </lineage>
</organism>
<dbReference type="PATRIC" id="fig|400092.3.peg.3318"/>
<dbReference type="EMBL" id="CP009621">
    <property type="protein sequence ID" value="AKD04192.1"/>
    <property type="molecule type" value="Genomic_DNA"/>
</dbReference>
<gene>
    <name evidence="2" type="ORF">PKOR_15215</name>
</gene>
<sequence length="254" mass="29160">MKKLLAAVSFCFLIAIPTLLAQTPTHKKAAERKAAVVKARMIQALGGQQALRQIDFMTYTLTREAYREKDTVRVSQHWYVHLRQPHIVRLDVAGTDTTVVGTTISHPALSEQENKTIHDALRRSVFFNFLYLLNAPEARYTYLGTYLYKGQQLDIVRVHNSQSPDMRLDMFVNTKGEVITSSSPTPETGAYERFGDEYDFVKVSDKLVFPVRYRVVQNNKVIAEGIFSDMAFNALSPFWQKQLNKYQIRPQIQH</sequence>
<dbReference type="AlphaFoldDB" id="A0A0E3UXE5"/>
<dbReference type="HOGENOM" id="CLU_1093525_0_0_10"/>
<evidence type="ECO:0000313" key="3">
    <source>
        <dbReference type="Proteomes" id="UP000033109"/>
    </source>
</evidence>
<feature type="chain" id="PRO_5002413696" evidence="1">
    <location>
        <begin position="22"/>
        <end position="254"/>
    </location>
</feature>
<name>A0A0E3UXE5_9BACT</name>
<dbReference type="RefSeq" id="WP_046311840.1">
    <property type="nucleotide sequence ID" value="NZ_CBCSCY010000014.1"/>
</dbReference>
<dbReference type="STRING" id="400092.PKOR_15215"/>
<proteinExistence type="predicted"/>